<dbReference type="GO" id="GO:0044780">
    <property type="term" value="P:bacterial-type flagellum assembly"/>
    <property type="evidence" value="ECO:0007669"/>
    <property type="project" value="InterPro"/>
</dbReference>
<dbReference type="Pfam" id="PF22638">
    <property type="entry name" value="FlgK_D1"/>
    <property type="match status" value="1"/>
</dbReference>
<dbReference type="EMBL" id="FOGC01000012">
    <property type="protein sequence ID" value="SER14764.1"/>
    <property type="molecule type" value="Genomic_DNA"/>
</dbReference>
<comment type="subcellular location">
    <subcellularLocation>
        <location evidence="1 7">Bacterial flagellum</location>
    </subcellularLocation>
    <subcellularLocation>
        <location evidence="2 7">Secreted</location>
    </subcellularLocation>
</comment>
<dbReference type="STRING" id="988801.SAMN05216522_11281"/>
<evidence type="ECO:0000313" key="12">
    <source>
        <dbReference type="Proteomes" id="UP000242515"/>
    </source>
</evidence>
<dbReference type="InterPro" id="IPR010930">
    <property type="entry name" value="Flg_bb/hook_C_dom"/>
</dbReference>
<evidence type="ECO:0000256" key="4">
    <source>
        <dbReference type="ARBA" id="ARBA00016244"/>
    </source>
</evidence>
<keyword evidence="12" id="KW-1185">Reference proteome</keyword>
<reference evidence="12" key="1">
    <citation type="submission" date="2016-10" db="EMBL/GenBank/DDBJ databases">
        <authorList>
            <person name="Varghese N."/>
            <person name="Submissions S."/>
        </authorList>
    </citation>
    <scope>NUCLEOTIDE SEQUENCE [LARGE SCALE GENOMIC DNA]</scope>
    <source>
        <strain evidence="12">8N4</strain>
    </source>
</reference>
<evidence type="ECO:0000259" key="10">
    <source>
        <dbReference type="Pfam" id="PF22638"/>
    </source>
</evidence>
<evidence type="ECO:0000256" key="5">
    <source>
        <dbReference type="ARBA" id="ARBA00022525"/>
    </source>
</evidence>
<dbReference type="AlphaFoldDB" id="A0A1H9LTK8"/>
<dbReference type="Proteomes" id="UP000242515">
    <property type="component" value="Unassembled WGS sequence"/>
</dbReference>
<dbReference type="PANTHER" id="PTHR30033:SF1">
    <property type="entry name" value="FLAGELLAR HOOK-ASSOCIATED PROTEIN 1"/>
    <property type="match status" value="1"/>
</dbReference>
<proteinExistence type="inferred from homology"/>
<dbReference type="SUPFAM" id="SSF64518">
    <property type="entry name" value="Phase 1 flagellin"/>
    <property type="match status" value="1"/>
</dbReference>
<protein>
    <recommendedName>
        <fullName evidence="4 7">Flagellar hook-associated protein 1</fullName>
        <shortName evidence="7">HAP1</shortName>
    </recommendedName>
</protein>
<dbReference type="InterPro" id="IPR053927">
    <property type="entry name" value="FlgK_helical"/>
</dbReference>
<name>A0A1H9LTK8_9GAMM</name>
<dbReference type="PANTHER" id="PTHR30033">
    <property type="entry name" value="FLAGELLAR HOOK-ASSOCIATED PROTEIN 1"/>
    <property type="match status" value="1"/>
</dbReference>
<keyword evidence="6 7" id="KW-0975">Bacterial flagellum</keyword>
<dbReference type="InterPro" id="IPR049119">
    <property type="entry name" value="FlgK_D2-like"/>
</dbReference>
<dbReference type="Pfam" id="PF06429">
    <property type="entry name" value="Flg_bbr_C"/>
    <property type="match status" value="1"/>
</dbReference>
<keyword evidence="11" id="KW-0969">Cilium</keyword>
<dbReference type="InterPro" id="IPR002371">
    <property type="entry name" value="FlgK"/>
</dbReference>
<dbReference type="PRINTS" id="PR01005">
    <property type="entry name" value="FLGHOOKAP1"/>
</dbReference>
<dbReference type="GO" id="GO:0009424">
    <property type="term" value="C:bacterial-type flagellum hook"/>
    <property type="evidence" value="ECO:0007669"/>
    <property type="project" value="UniProtKB-UniRule"/>
</dbReference>
<comment type="similarity">
    <text evidence="3 7">Belongs to the flagella basal body rod proteins family.</text>
</comment>
<dbReference type="Pfam" id="PF21158">
    <property type="entry name" value="flgK_1st_1"/>
    <property type="match status" value="1"/>
</dbReference>
<evidence type="ECO:0000256" key="2">
    <source>
        <dbReference type="ARBA" id="ARBA00004613"/>
    </source>
</evidence>
<evidence type="ECO:0000259" key="8">
    <source>
        <dbReference type="Pfam" id="PF06429"/>
    </source>
</evidence>
<evidence type="ECO:0000313" key="11">
    <source>
        <dbReference type="EMBL" id="SER14764.1"/>
    </source>
</evidence>
<dbReference type="GO" id="GO:0005576">
    <property type="term" value="C:extracellular region"/>
    <property type="evidence" value="ECO:0007669"/>
    <property type="project" value="UniProtKB-SubCell"/>
</dbReference>
<feature type="domain" description="Flagellar basal-body/hook protein C-terminal" evidence="8">
    <location>
        <begin position="503"/>
        <end position="541"/>
    </location>
</feature>
<dbReference type="OrthoDB" id="9802553at2"/>
<gene>
    <name evidence="7" type="primary">flgK</name>
    <name evidence="11" type="ORF">SAMN05216522_11281</name>
</gene>
<keyword evidence="5 7" id="KW-0964">Secreted</keyword>
<feature type="domain" description="Flagellar hook-associated protein 1 D2-like" evidence="9">
    <location>
        <begin position="335"/>
        <end position="413"/>
    </location>
</feature>
<sequence length="544" mass="58748">MSSLINSAMSGLSAAQQLLNSTANNISSYTIAGYNRQITVISEAQNTFSGNSWYGNGAIVNGVQRQYDALIDSQLRNASAKSSAQSAHYTQLSAIDKQMTLEGGTLNDGLEAFFDTLQNVVNNAADPAARQAVMSQAAALTNQFTSTQTMLDQQQRDINTQLQSTVSAINSYTQQLATLNQRISQLSQSGDAPNNLLDQRDQLVRELNDQVGVTVAMQDGNMTVSIANGFTLVSGSKSYALEAIPSNANPDQLTIGYQDKVAGKVELPEKLLKTGKIGGLLAFRHDELNQLQNRLGQLTLAFTSAMNSVQQQGYDLNGQQGEAMFTIGQPTVKQNQLNKGDATLSATFTDPQQVQASDYRVAFKEGSWQVTRLSDNSSINATLSDDGSTLSFEGLELSVTGTPTEGDSFLLQPVNQITHQFSLNFSDPNKLAAAEDLSGESDNRNVQKMLDLQSQKWVGGTQTFSQTWSSAVSFVGTQTQAYGNAVNLSDNIITQLTARQQAVSGVNLDEEYANLTQYQQYYIANTQVLNTASALFDALISVRS</sequence>
<evidence type="ECO:0000259" key="9">
    <source>
        <dbReference type="Pfam" id="PF21158"/>
    </source>
</evidence>
<dbReference type="GO" id="GO:0005198">
    <property type="term" value="F:structural molecule activity"/>
    <property type="evidence" value="ECO:0007669"/>
    <property type="project" value="UniProtKB-UniRule"/>
</dbReference>
<feature type="domain" description="Flagellar hook-associated protein FlgK helical" evidence="10">
    <location>
        <begin position="92"/>
        <end position="325"/>
    </location>
</feature>
<dbReference type="RefSeq" id="WP_092677751.1">
    <property type="nucleotide sequence ID" value="NZ_FOGC01000012.1"/>
</dbReference>
<evidence type="ECO:0000256" key="7">
    <source>
        <dbReference type="RuleBase" id="RU362065"/>
    </source>
</evidence>
<keyword evidence="11" id="KW-0966">Cell projection</keyword>
<organism evidence="11 12">
    <name type="scientific">Rosenbergiella nectarea</name>
    <dbReference type="NCBI Taxonomy" id="988801"/>
    <lineage>
        <taxon>Bacteria</taxon>
        <taxon>Pseudomonadati</taxon>
        <taxon>Pseudomonadota</taxon>
        <taxon>Gammaproteobacteria</taxon>
        <taxon>Enterobacterales</taxon>
        <taxon>Erwiniaceae</taxon>
        <taxon>Rosenbergiella</taxon>
    </lineage>
</organism>
<accession>A0A1H9LTK8</accession>
<keyword evidence="11" id="KW-0282">Flagellum</keyword>
<evidence type="ECO:0000256" key="1">
    <source>
        <dbReference type="ARBA" id="ARBA00004365"/>
    </source>
</evidence>
<evidence type="ECO:0000256" key="3">
    <source>
        <dbReference type="ARBA" id="ARBA00009677"/>
    </source>
</evidence>
<evidence type="ECO:0000256" key="6">
    <source>
        <dbReference type="ARBA" id="ARBA00023143"/>
    </source>
</evidence>
<dbReference type="NCBIfam" id="TIGR02492">
    <property type="entry name" value="flgK_ends"/>
    <property type="match status" value="1"/>
</dbReference>